<evidence type="ECO:0008006" key="3">
    <source>
        <dbReference type="Google" id="ProtNLM"/>
    </source>
</evidence>
<dbReference type="Proteomes" id="UP000177506">
    <property type="component" value="Unassembled WGS sequence"/>
</dbReference>
<gene>
    <name evidence="1" type="ORF">BEN49_14820</name>
</gene>
<dbReference type="AlphaFoldDB" id="A0A1G1STD3"/>
<sequence length="251" mass="27880">MIVNPTPTGWQIIYQQAHALLAAQLAWAWPPFLPPDRWVGLLAAVAQHDDEQAAWYGHGGHHGLTPAGAPANFTQVEFSLTQAQDLLHAARFQGQWRSLLTSLHLSCLYEPLRGSALATTAFLDELKQSQRRWARALKTTPAEARRAYDLLHWCDRLSLILCRQELPEMGREVEISPLPAGHRAHASYVRQPGGPGTPVAVRPWPFATDALAVSVEALELPQLRFSDDAALAGALRAAPVHPLHWEMRRME</sequence>
<evidence type="ECO:0000313" key="2">
    <source>
        <dbReference type="Proteomes" id="UP000177506"/>
    </source>
</evidence>
<organism evidence="1 2">
    <name type="scientific">Hymenobacter coccineus</name>
    <dbReference type="NCBI Taxonomy" id="1908235"/>
    <lineage>
        <taxon>Bacteria</taxon>
        <taxon>Pseudomonadati</taxon>
        <taxon>Bacteroidota</taxon>
        <taxon>Cytophagia</taxon>
        <taxon>Cytophagales</taxon>
        <taxon>Hymenobacteraceae</taxon>
        <taxon>Hymenobacter</taxon>
    </lineage>
</organism>
<dbReference type="RefSeq" id="WP_070747039.1">
    <property type="nucleotide sequence ID" value="NZ_MDZA01000440.1"/>
</dbReference>
<keyword evidence="2" id="KW-1185">Reference proteome</keyword>
<protein>
    <recommendedName>
        <fullName evidence="3">DUF3891 domain-containing protein</fullName>
    </recommendedName>
</protein>
<reference evidence="1 2" key="1">
    <citation type="submission" date="2016-08" db="EMBL/GenBank/DDBJ databases">
        <title>Hymenobacter coccineus sp. nov., Hymenobacter lapidarius sp. nov. and Hymenobacter glacialis sp. nov., isolated from Antarctic soil.</title>
        <authorList>
            <person name="Sedlacek I."/>
            <person name="Kralova S."/>
            <person name="Kyrova K."/>
            <person name="Maslanova I."/>
            <person name="Stankova E."/>
            <person name="Vrbovska V."/>
            <person name="Nemec M."/>
            <person name="Bartak M."/>
            <person name="Svec P."/>
            <person name="Busse H.-J."/>
            <person name="Pantucek R."/>
        </authorList>
    </citation>
    <scope>NUCLEOTIDE SEQUENCE [LARGE SCALE GENOMIC DNA]</scope>
    <source>
        <strain evidence="1 2">CCM 8649</strain>
    </source>
</reference>
<proteinExistence type="predicted"/>
<dbReference type="EMBL" id="MDZA01000440">
    <property type="protein sequence ID" value="OGX81886.1"/>
    <property type="molecule type" value="Genomic_DNA"/>
</dbReference>
<dbReference type="Pfam" id="PF13030">
    <property type="entry name" value="DUF3891"/>
    <property type="match status" value="1"/>
</dbReference>
<dbReference type="InterPro" id="IPR024992">
    <property type="entry name" value="DUF3891"/>
</dbReference>
<dbReference type="OrthoDB" id="872894at2"/>
<accession>A0A1G1STD3</accession>
<comment type="caution">
    <text evidence="1">The sequence shown here is derived from an EMBL/GenBank/DDBJ whole genome shotgun (WGS) entry which is preliminary data.</text>
</comment>
<name>A0A1G1STD3_9BACT</name>
<evidence type="ECO:0000313" key="1">
    <source>
        <dbReference type="EMBL" id="OGX81886.1"/>
    </source>
</evidence>